<proteinExistence type="predicted"/>
<gene>
    <name evidence="2" type="ORF">MM415A00550_0018</name>
    <name evidence="1" type="ORF">MM415B00794_0030</name>
</gene>
<accession>A0A6M3IYE9</accession>
<sequence length="919" mass="98633">MRTLSSSLSTSQKGYSLDPLPRITLSTAGESNIVLERDRIRQIPSHDESEDSQTLQVVLDNADGYFTALSLEGWDAVIEWGLVTSAGNEYSACAPLVVMAQTLSSDKNALLCYLSMSGIPDLLSQDKASKDYFHHKSDTKTVKDMITEVASGQPVSTELTEEQTTTDGLLRLDQTPADPLQGIGSRISIPNRTVTKVAFKLQKYGAPTGTNVTFRVDAAESARGTITNGTGIVTGSPVNLVAGANTPTITQAGTFTITLPSVPEAITGTATTGGWTITGSPVSLVAGDNVITVAGGGSGTITITLDTTVETLISENFAIASIPAFPTAAGWCEVTLGTPLLIDKEMAWAGNTAYGGVYIYVAYGSGDTTNYVSSAYNSYPVKPGEFITRYYPGDGFVDGIVGDEEDEPDGCYRYKYTEDGIDCFDHCEAYEVVYDPYGTHTGGTHATIMTDSAAAFKTDALIGQVIYNSTDGSKGTVTDNDTTTVTVVALTGGADNQWENGDAYTIEHALLDTYLPKDGFKIYENDTRLATIGKLLSYTGCVKRAEDDGKLHVFVPVTSGAVYDYEYSLAEADHKFFSKSLRDSMVIPNRVVVHSYSDDTDQYTGNYTSAASYALLPKSEFIKAKLVSNAQATALATARIAQLEMAAQRGNASVPLNVGAEVHDYIKVTDSRASDSRAGNIGSIRRSYNPNNRTYGWLMGFGFGKTAKKPFMTAAPSELAVVTDLSYDPSAVVTWGSLTSWWVERLNWIWYGGKGETEEVFGIYDLFEFLKQLYPDIEKILNYMNGALDADSTADQIQDALIGYQRRIDALGDGTTAVNTNVTASRAIDATVYQNTTGYEMTVHVYMSISSGTSVMQGRTDAATPPTLNIGGVSIGTGAYTYIGHGSLTFTVQNNHYYCVAKVGAGTVNLVTWVETTRS</sequence>
<dbReference type="EMBL" id="MT141469">
    <property type="protein sequence ID" value="QJA62374.1"/>
    <property type="molecule type" value="Genomic_DNA"/>
</dbReference>
<protein>
    <recommendedName>
        <fullName evidence="3">Tail protein</fullName>
    </recommendedName>
</protein>
<dbReference type="EMBL" id="MT142457">
    <property type="protein sequence ID" value="QJA81386.1"/>
    <property type="molecule type" value="Genomic_DNA"/>
</dbReference>
<name>A0A6M3IYE9_9ZZZZ</name>
<dbReference type="AlphaFoldDB" id="A0A6M3IYE9"/>
<evidence type="ECO:0000313" key="2">
    <source>
        <dbReference type="EMBL" id="QJA81386.1"/>
    </source>
</evidence>
<organism evidence="1">
    <name type="scientific">viral metagenome</name>
    <dbReference type="NCBI Taxonomy" id="1070528"/>
    <lineage>
        <taxon>unclassified sequences</taxon>
        <taxon>metagenomes</taxon>
        <taxon>organismal metagenomes</taxon>
    </lineage>
</organism>
<reference evidence="1" key="1">
    <citation type="submission" date="2020-03" db="EMBL/GenBank/DDBJ databases">
        <title>The deep terrestrial virosphere.</title>
        <authorList>
            <person name="Holmfeldt K."/>
            <person name="Nilsson E."/>
            <person name="Simone D."/>
            <person name="Lopez-Fernandez M."/>
            <person name="Wu X."/>
            <person name="de Brujin I."/>
            <person name="Lundin D."/>
            <person name="Andersson A."/>
            <person name="Bertilsson S."/>
            <person name="Dopson M."/>
        </authorList>
    </citation>
    <scope>NUCLEOTIDE SEQUENCE</scope>
    <source>
        <strain evidence="2">MM415A00550</strain>
        <strain evidence="1">MM415B00794</strain>
    </source>
</reference>
<evidence type="ECO:0000313" key="1">
    <source>
        <dbReference type="EMBL" id="QJA62374.1"/>
    </source>
</evidence>
<evidence type="ECO:0008006" key="3">
    <source>
        <dbReference type="Google" id="ProtNLM"/>
    </source>
</evidence>